<proteinExistence type="predicted"/>
<accession>A0AC35TXQ2</accession>
<sequence length="341" mass="39367">MYGRSVYSAIKAMFEVPNNNEPVSVPAIDYSQFMKQKRLFYDPLTSDDSPKTIHQCHQCNKIFVSFKGLQQHSIIHTNEKPFKCNICFKSFRFKSNLFEHKSVHSGFTPHKCPYCDKTCRLKGNLKKHLKTHFSTKEELEEIWKPFSSNRRPARELPYKGITVNSLFGKNDQSTQNKSEPKKVDAIGGCQNWINKIKSGEIVPPSNNAHDSHFTNLIDSHLYKRINVNLLLATAKYTSFENYRCPICDMLFISHQECLDHTFVMHALTQNEQRVCGKCVRIFSTEEEYLIHKNAHASVHKILTSNELNVHKPSLLEPSFGSLNITGDQTFTYSKLNWSQLE</sequence>
<reference evidence="2" key="1">
    <citation type="submission" date="2016-11" db="UniProtKB">
        <authorList>
            <consortium name="WormBaseParasite"/>
        </authorList>
    </citation>
    <scope>IDENTIFICATION</scope>
    <source>
        <strain evidence="2">KR3021</strain>
    </source>
</reference>
<evidence type="ECO:0000313" key="2">
    <source>
        <dbReference type="WBParaSite" id="RSKR_0000546900.1"/>
    </source>
</evidence>
<name>A0AC35TXQ2_9BILA</name>
<evidence type="ECO:0000313" key="1">
    <source>
        <dbReference type="Proteomes" id="UP000095286"/>
    </source>
</evidence>
<dbReference type="Proteomes" id="UP000095286">
    <property type="component" value="Unplaced"/>
</dbReference>
<protein>
    <submittedName>
        <fullName evidence="2">Zinc finger protein</fullName>
    </submittedName>
</protein>
<organism evidence="1 2">
    <name type="scientific">Rhabditophanes sp. KR3021</name>
    <dbReference type="NCBI Taxonomy" id="114890"/>
    <lineage>
        <taxon>Eukaryota</taxon>
        <taxon>Metazoa</taxon>
        <taxon>Ecdysozoa</taxon>
        <taxon>Nematoda</taxon>
        <taxon>Chromadorea</taxon>
        <taxon>Rhabditida</taxon>
        <taxon>Tylenchina</taxon>
        <taxon>Panagrolaimomorpha</taxon>
        <taxon>Strongyloidoidea</taxon>
        <taxon>Alloionematidae</taxon>
        <taxon>Rhabditophanes</taxon>
    </lineage>
</organism>
<dbReference type="WBParaSite" id="RSKR_0000546900.1">
    <property type="protein sequence ID" value="RSKR_0000546900.1"/>
    <property type="gene ID" value="RSKR_0000546900"/>
</dbReference>